<dbReference type="EMBL" id="AFBI03000027">
    <property type="protein sequence ID" value="EJW03940.1"/>
    <property type="molecule type" value="Genomic_DNA"/>
</dbReference>
<dbReference type="Proteomes" id="UP000003163">
    <property type="component" value="Unassembled WGS sequence"/>
</dbReference>
<proteinExistence type="predicted"/>
<dbReference type="HOGENOM" id="CLU_885740_0_0_1"/>
<keyword evidence="1" id="KW-0812">Transmembrane</keyword>
<dbReference type="InParanoid" id="J9DN09"/>
<feature type="transmembrane region" description="Helical" evidence="1">
    <location>
        <begin position="20"/>
        <end position="39"/>
    </location>
</feature>
<accession>J9DN09</accession>
<keyword evidence="1" id="KW-1133">Transmembrane helix</keyword>
<protein>
    <submittedName>
        <fullName evidence="2">Uncharacterized protein</fullName>
    </submittedName>
</protein>
<evidence type="ECO:0000256" key="1">
    <source>
        <dbReference type="SAM" id="Phobius"/>
    </source>
</evidence>
<dbReference type="AlphaFoldDB" id="J9DN09"/>
<reference evidence="2 3" key="1">
    <citation type="submission" date="2011-08" db="EMBL/GenBank/DDBJ databases">
        <authorList>
            <person name="Liu Z.J."/>
            <person name="Shi F.L."/>
            <person name="Lu J.Q."/>
            <person name="Li M."/>
            <person name="Wang Z.L."/>
        </authorList>
    </citation>
    <scope>NUCLEOTIDE SEQUENCE [LARGE SCALE GENOMIC DNA]</scope>
    <source>
        <strain evidence="2 3">USNM 41457</strain>
    </source>
</reference>
<keyword evidence="3" id="KW-1185">Reference proteome</keyword>
<dbReference type="VEuPathDB" id="MicrosporidiaDB:EDEG_01766"/>
<reference evidence="3" key="2">
    <citation type="submission" date="2015-07" db="EMBL/GenBank/DDBJ databases">
        <title>Contrasting host-pathogen interactions and genome evolution in two generalist and specialist microsporidian pathogens of mosquitoes.</title>
        <authorList>
            <consortium name="The Broad Institute Genomics Platform"/>
            <consortium name="The Broad Institute Genome Sequencing Center for Infectious Disease"/>
            <person name="Cuomo C.A."/>
            <person name="Sanscrainte N.D."/>
            <person name="Goldberg J.M."/>
            <person name="Heiman D."/>
            <person name="Young S."/>
            <person name="Zeng Q."/>
            <person name="Becnel J.J."/>
            <person name="Birren B.W."/>
        </authorList>
    </citation>
    <scope>NUCLEOTIDE SEQUENCE [LARGE SCALE GENOMIC DNA]</scope>
    <source>
        <strain evidence="3">USNM 41457</strain>
    </source>
</reference>
<evidence type="ECO:0000313" key="3">
    <source>
        <dbReference type="Proteomes" id="UP000003163"/>
    </source>
</evidence>
<name>J9DN09_EDHAE</name>
<gene>
    <name evidence="2" type="ORF">EDEG_01766</name>
</gene>
<organism evidence="2 3">
    <name type="scientific">Edhazardia aedis (strain USNM 41457)</name>
    <name type="common">Microsporidian parasite</name>
    <dbReference type="NCBI Taxonomy" id="1003232"/>
    <lineage>
        <taxon>Eukaryota</taxon>
        <taxon>Fungi</taxon>
        <taxon>Fungi incertae sedis</taxon>
        <taxon>Microsporidia</taxon>
        <taxon>Edhazardia</taxon>
    </lineage>
</organism>
<keyword evidence="1" id="KW-0472">Membrane</keyword>
<sequence>MSKMFKSVPIFTKMGIRCIILTFMIMLSFIVVILSLMLAKIRTDIKTSGNIGFYDRNLASSQFNVFGKNKSSFSIDTKNKTVIKSDPEKSFTYNLIILNITSEDPYPFILTYPNANLTIKLHINEIARAFDPNLFVTDIFNLYSDVYGSKLVFFKNLLNEDQPYNTDWIYDLKNNFGNPKILAMYFVLKGLYYDLKCLKKLNYADDSKLLYNFYDHSWHTIVKMLEKPKDPDLLKKSHDYDIVMKQIKIVEKRCDCIQSLVGVCSEDLTTFNKARACCIKDIEVYKKVFVEDHVNEPNFPKSCAIIAYACKKNL</sequence>
<comment type="caution">
    <text evidence="2">The sequence shown here is derived from an EMBL/GenBank/DDBJ whole genome shotgun (WGS) entry which is preliminary data.</text>
</comment>
<evidence type="ECO:0000313" key="2">
    <source>
        <dbReference type="EMBL" id="EJW03940.1"/>
    </source>
</evidence>